<feature type="transmembrane region" description="Helical" evidence="2">
    <location>
        <begin position="259"/>
        <end position="279"/>
    </location>
</feature>
<evidence type="ECO:0000256" key="2">
    <source>
        <dbReference type="SAM" id="Phobius"/>
    </source>
</evidence>
<keyword evidence="4" id="KW-1185">Reference proteome</keyword>
<keyword evidence="2" id="KW-1133">Transmembrane helix</keyword>
<name>A0A4S4M675_9AGAM</name>
<dbReference type="InterPro" id="IPR052786">
    <property type="entry name" value="Spore_wall_assembly"/>
</dbReference>
<dbReference type="Proteomes" id="UP000310158">
    <property type="component" value="Unassembled WGS sequence"/>
</dbReference>
<feature type="transmembrane region" description="Helical" evidence="2">
    <location>
        <begin position="203"/>
        <end position="222"/>
    </location>
</feature>
<comment type="caution">
    <text evidence="3">The sequence shown here is derived from an EMBL/GenBank/DDBJ whole genome shotgun (WGS) entry which is preliminary data.</text>
</comment>
<dbReference type="AlphaFoldDB" id="A0A4S4M675"/>
<reference evidence="3 4" key="1">
    <citation type="submission" date="2019-02" db="EMBL/GenBank/DDBJ databases">
        <title>Genome sequencing of the rare red list fungi Bondarzewia mesenterica.</title>
        <authorList>
            <person name="Buettner E."/>
            <person name="Kellner H."/>
        </authorList>
    </citation>
    <scope>NUCLEOTIDE SEQUENCE [LARGE SCALE GENOMIC DNA]</scope>
    <source>
        <strain evidence="3 4">DSM 108281</strain>
    </source>
</reference>
<gene>
    <name evidence="3" type="ORF">EW146_g2623</name>
</gene>
<evidence type="ECO:0000313" key="3">
    <source>
        <dbReference type="EMBL" id="THH18330.1"/>
    </source>
</evidence>
<dbReference type="PANTHER" id="PTHR34292">
    <property type="entry name" value="OUTER SPORE WALL PROTEIN LDS1"/>
    <property type="match status" value="1"/>
</dbReference>
<sequence length="342" mass="38874">MSVEQKPPQQQVFNPDYEPLASPPPNVPLALERSTLRLEFPPSYVVVGVYRLVTDKSLYVPIWKKVQAWIFERRRCRAELGCVDIQYPTQIRQAISHEVSPSITGISNETILGFKMPFDIPTYATVMIIVSQLTGILTFFLARNLRIARQRAWDQTVASRGKGPEFWGPYIEEWDVPPVVDDGTWAGMEGVKTWLVGYTIKRVMLFPLHAVPFVGIFIAAFFKSMDTARYLHRPYFQAKKMNRHQIALFVAEHRWDYRVFGFAAALLESIPFLGLLFSVSNRIGAAMWAHGQSISLAPFPNLHPYSKIWAASALIDVVSSSITADLEKRQHYIGEEKAKKAT</sequence>
<evidence type="ECO:0000313" key="4">
    <source>
        <dbReference type="Proteomes" id="UP000310158"/>
    </source>
</evidence>
<dbReference type="OrthoDB" id="10012223at2759"/>
<keyword evidence="2" id="KW-0812">Transmembrane</keyword>
<feature type="region of interest" description="Disordered" evidence="1">
    <location>
        <begin position="1"/>
        <end position="20"/>
    </location>
</feature>
<accession>A0A4S4M675</accession>
<evidence type="ECO:0000256" key="1">
    <source>
        <dbReference type="SAM" id="MobiDB-lite"/>
    </source>
</evidence>
<proteinExistence type="predicted"/>
<organism evidence="3 4">
    <name type="scientific">Bondarzewia mesenterica</name>
    <dbReference type="NCBI Taxonomy" id="1095465"/>
    <lineage>
        <taxon>Eukaryota</taxon>
        <taxon>Fungi</taxon>
        <taxon>Dikarya</taxon>
        <taxon>Basidiomycota</taxon>
        <taxon>Agaricomycotina</taxon>
        <taxon>Agaricomycetes</taxon>
        <taxon>Russulales</taxon>
        <taxon>Bondarzewiaceae</taxon>
        <taxon>Bondarzewia</taxon>
    </lineage>
</organism>
<keyword evidence="2" id="KW-0472">Membrane</keyword>
<dbReference type="EMBL" id="SGPL01000079">
    <property type="protein sequence ID" value="THH18330.1"/>
    <property type="molecule type" value="Genomic_DNA"/>
</dbReference>
<protein>
    <submittedName>
        <fullName evidence="3">Uncharacterized protein</fullName>
    </submittedName>
</protein>
<dbReference type="PANTHER" id="PTHR34292:SF2">
    <property type="entry name" value="OUTER SPORE WALL PROTEIN LDS1"/>
    <property type="match status" value="1"/>
</dbReference>
<feature type="transmembrane region" description="Helical" evidence="2">
    <location>
        <begin position="120"/>
        <end position="142"/>
    </location>
</feature>